<feature type="signal peptide" evidence="12">
    <location>
        <begin position="1"/>
        <end position="19"/>
    </location>
</feature>
<evidence type="ECO:0000313" key="15">
    <source>
        <dbReference type="Proteomes" id="UP000799770"/>
    </source>
</evidence>
<feature type="chain" id="PRO_5025683032" description="xylan 1,4-beta-xylosidase" evidence="12">
    <location>
        <begin position="20"/>
        <end position="799"/>
    </location>
</feature>
<evidence type="ECO:0000313" key="14">
    <source>
        <dbReference type="EMBL" id="KAF2105591.1"/>
    </source>
</evidence>
<protein>
    <recommendedName>
        <fullName evidence="11">xylan 1,4-beta-xylosidase</fullName>
        <ecNumber evidence="11">3.2.1.37</ecNumber>
    </recommendedName>
</protein>
<dbReference type="GO" id="GO:0045493">
    <property type="term" value="P:xylan catabolic process"/>
    <property type="evidence" value="ECO:0007669"/>
    <property type="project" value="UniProtKB-UniPathway"/>
</dbReference>
<sequence length="799" mass="87619">MGFLSGSLTTLALVYTAAGLTYPDCANGPLARNEICRMSDDPAKRAAALVAAMTIDEKLANLVDQSLGTQRLGLSRYDWWNEALHGVAYSPGVSYNGSGDFSSATSFPAPILTSAAFDDELVEEIGLAIGAEARAFANGGHAGLDFWTPNINPFKDPRWGRGLETPGEDPFRIAGYVKHLLRGMEWASQDPESSKKRQVIATCKHYAAYDLERWNGHVRYSFDAIVSMQDLVEYYLPPFRQCARDSNVGSIMCSYNSVNGTPACASEYLMQTVLREHWNWTKHNNYIVSDCNAVHNIYADHKWLPDAAHAAGAAYTAGTDNVCEAGGWTTDVVGAYQQGLLSNATIDRALRRQYEGLVRADYWATFHEGEVVGFRSYGSEYVNTEQAQSLALQAATDGIVLLKNDGTLPVNFRKNQTVAVIGFWANELVTQKMLGNYFGRPPFYRTPAYAASQLGLKVNYASGSENDTAAIGKHPIRCMTNRSLDAAKASDIIFFFGGIDTSTETEDHDRTTITWPESQLSLLKSLSSLGKPVVVAQLGTSIDNTPLLQNKNISSILWAGYPGMYGGTAAFDVISGKKAPAGRLPITQYPTNYTDQVPMTDMSLRPSGTNPGRTYKWYNNAVQEFGFGLHYTKFKIEFGAPYGNRTKRNPPVFQSNLLLEDCEETHRDLCHLLSMPIVITNKGNVTSDFVALAFTSTQQGPAPQPIKELASYKRVRNIRPGEARKETLDFTFGSFSRVNERGDTVLYDGAYCLGLDVPEQATLCFEILGGNQVLDVWPQPKPGNGTVNGTIAARPLRSG</sequence>
<evidence type="ECO:0000256" key="4">
    <source>
        <dbReference type="ARBA" id="ARBA00022729"/>
    </source>
</evidence>
<dbReference type="Pfam" id="PF01915">
    <property type="entry name" value="Glyco_hydro_3_C"/>
    <property type="match status" value="1"/>
</dbReference>
<keyword evidence="3" id="KW-0858">Xylan degradation</keyword>
<dbReference type="AlphaFoldDB" id="A0A6A5YHB0"/>
<dbReference type="InterPro" id="IPR001764">
    <property type="entry name" value="Glyco_hydro_3_N"/>
</dbReference>
<evidence type="ECO:0000256" key="10">
    <source>
        <dbReference type="ARBA" id="ARBA00024574"/>
    </source>
</evidence>
<dbReference type="Gene3D" id="3.20.20.300">
    <property type="entry name" value="Glycoside hydrolase, family 3, N-terminal domain"/>
    <property type="match status" value="1"/>
</dbReference>
<keyword evidence="5 14" id="KW-0378">Hydrolase</keyword>
<evidence type="ECO:0000256" key="8">
    <source>
        <dbReference type="ARBA" id="ARBA00023295"/>
    </source>
</evidence>
<keyword evidence="8" id="KW-0326">Glycosidase</keyword>
<evidence type="ECO:0000256" key="11">
    <source>
        <dbReference type="ARBA" id="ARBA00026107"/>
    </source>
</evidence>
<dbReference type="PANTHER" id="PTHR42721">
    <property type="entry name" value="SUGAR HYDROLASE-RELATED"/>
    <property type="match status" value="1"/>
</dbReference>
<evidence type="ECO:0000256" key="12">
    <source>
        <dbReference type="SAM" id="SignalP"/>
    </source>
</evidence>
<proteinExistence type="inferred from homology"/>
<comment type="similarity">
    <text evidence="2">Belongs to the glycosyl hydrolase 3 family.</text>
</comment>
<dbReference type="UniPathway" id="UPA00114"/>
<evidence type="ECO:0000256" key="7">
    <source>
        <dbReference type="ARBA" id="ARBA00023277"/>
    </source>
</evidence>
<keyword evidence="4 12" id="KW-0732">Signal</keyword>
<dbReference type="GO" id="GO:0046556">
    <property type="term" value="F:alpha-L-arabinofuranosidase activity"/>
    <property type="evidence" value="ECO:0007669"/>
    <property type="project" value="TreeGrafter"/>
</dbReference>
<dbReference type="Pfam" id="PF00933">
    <property type="entry name" value="Glyco_hydro_3"/>
    <property type="match status" value="1"/>
</dbReference>
<dbReference type="InterPro" id="IPR036881">
    <property type="entry name" value="Glyco_hydro_3_C_sf"/>
</dbReference>
<reference evidence="14" key="1">
    <citation type="journal article" date="2020" name="Stud. Mycol.">
        <title>101 Dothideomycetes genomes: a test case for predicting lifestyles and emergence of pathogens.</title>
        <authorList>
            <person name="Haridas S."/>
            <person name="Albert R."/>
            <person name="Binder M."/>
            <person name="Bloem J."/>
            <person name="Labutti K."/>
            <person name="Salamov A."/>
            <person name="Andreopoulos B."/>
            <person name="Baker S."/>
            <person name="Barry K."/>
            <person name="Bills G."/>
            <person name="Bluhm B."/>
            <person name="Cannon C."/>
            <person name="Castanera R."/>
            <person name="Culley D."/>
            <person name="Daum C."/>
            <person name="Ezra D."/>
            <person name="Gonzalez J."/>
            <person name="Henrissat B."/>
            <person name="Kuo A."/>
            <person name="Liang C."/>
            <person name="Lipzen A."/>
            <person name="Lutzoni F."/>
            <person name="Magnuson J."/>
            <person name="Mondo S."/>
            <person name="Nolan M."/>
            <person name="Ohm R."/>
            <person name="Pangilinan J."/>
            <person name="Park H.-J."/>
            <person name="Ramirez L."/>
            <person name="Alfaro M."/>
            <person name="Sun H."/>
            <person name="Tritt A."/>
            <person name="Yoshinaga Y."/>
            <person name="Zwiers L.-H."/>
            <person name="Turgeon B."/>
            <person name="Goodwin S."/>
            <person name="Spatafora J."/>
            <person name="Crous P."/>
            <person name="Grigoriev I."/>
        </authorList>
    </citation>
    <scope>NUCLEOTIDE SEQUENCE</scope>
    <source>
        <strain evidence="14">CBS 627.86</strain>
    </source>
</reference>
<keyword evidence="9" id="KW-0624">Polysaccharide degradation</keyword>
<dbReference type="InterPro" id="IPR026891">
    <property type="entry name" value="Fn3-like"/>
</dbReference>
<dbReference type="OrthoDB" id="47059at2759"/>
<name>A0A6A5YHB0_9PLEO</name>
<comment type="pathway">
    <text evidence="1">Glycan degradation; xylan degradation.</text>
</comment>
<dbReference type="InterPro" id="IPR044993">
    <property type="entry name" value="BXL"/>
</dbReference>
<dbReference type="SUPFAM" id="SSF52279">
    <property type="entry name" value="Beta-D-glucan exohydrolase, C-terminal domain"/>
    <property type="match status" value="1"/>
</dbReference>
<organism evidence="14 15">
    <name type="scientific">Lophiotrema nucula</name>
    <dbReference type="NCBI Taxonomy" id="690887"/>
    <lineage>
        <taxon>Eukaryota</taxon>
        <taxon>Fungi</taxon>
        <taxon>Dikarya</taxon>
        <taxon>Ascomycota</taxon>
        <taxon>Pezizomycotina</taxon>
        <taxon>Dothideomycetes</taxon>
        <taxon>Pleosporomycetidae</taxon>
        <taxon>Pleosporales</taxon>
        <taxon>Lophiotremataceae</taxon>
        <taxon>Lophiotrema</taxon>
    </lineage>
</organism>
<evidence type="ECO:0000256" key="2">
    <source>
        <dbReference type="ARBA" id="ARBA00005336"/>
    </source>
</evidence>
<comment type="catalytic activity">
    <reaction evidence="10">
        <text>Hydrolysis of (1-&gt;4)-beta-D-xylans, to remove successive D-xylose residues from the non-reducing termini.</text>
        <dbReference type="EC" id="3.2.1.37"/>
    </reaction>
</comment>
<feature type="domain" description="Fibronectin type III-like" evidence="13">
    <location>
        <begin position="689"/>
        <end position="757"/>
    </location>
</feature>
<evidence type="ECO:0000256" key="6">
    <source>
        <dbReference type="ARBA" id="ARBA00023180"/>
    </source>
</evidence>
<dbReference type="SUPFAM" id="SSF51445">
    <property type="entry name" value="(Trans)glycosidases"/>
    <property type="match status" value="1"/>
</dbReference>
<dbReference type="EC" id="3.2.1.37" evidence="11"/>
<keyword evidence="7" id="KW-0119">Carbohydrate metabolism</keyword>
<keyword evidence="6" id="KW-0325">Glycoprotein</keyword>
<evidence type="ECO:0000256" key="5">
    <source>
        <dbReference type="ARBA" id="ARBA00022801"/>
    </source>
</evidence>
<dbReference type="EMBL" id="ML977376">
    <property type="protein sequence ID" value="KAF2105591.1"/>
    <property type="molecule type" value="Genomic_DNA"/>
</dbReference>
<dbReference type="PANTHER" id="PTHR42721:SF3">
    <property type="entry name" value="BETA-D-XYLOSIDASE 5-RELATED"/>
    <property type="match status" value="1"/>
</dbReference>
<keyword evidence="15" id="KW-1185">Reference proteome</keyword>
<gene>
    <name evidence="14" type="ORF">BDV96DRAFT_509108</name>
</gene>
<dbReference type="Gene3D" id="3.40.50.1700">
    <property type="entry name" value="Glycoside hydrolase family 3 C-terminal domain"/>
    <property type="match status" value="1"/>
</dbReference>
<accession>A0A6A5YHB0</accession>
<dbReference type="SMART" id="SM01217">
    <property type="entry name" value="Fn3_like"/>
    <property type="match status" value="1"/>
</dbReference>
<evidence type="ECO:0000256" key="1">
    <source>
        <dbReference type="ARBA" id="ARBA00004851"/>
    </source>
</evidence>
<dbReference type="Gene3D" id="2.60.40.10">
    <property type="entry name" value="Immunoglobulins"/>
    <property type="match status" value="1"/>
</dbReference>
<evidence type="ECO:0000256" key="9">
    <source>
        <dbReference type="ARBA" id="ARBA00023326"/>
    </source>
</evidence>
<dbReference type="Proteomes" id="UP000799770">
    <property type="component" value="Unassembled WGS sequence"/>
</dbReference>
<dbReference type="InterPro" id="IPR017853">
    <property type="entry name" value="GH"/>
</dbReference>
<dbReference type="InterPro" id="IPR013783">
    <property type="entry name" value="Ig-like_fold"/>
</dbReference>
<dbReference type="InterPro" id="IPR036962">
    <property type="entry name" value="Glyco_hydro_3_N_sf"/>
</dbReference>
<evidence type="ECO:0000256" key="3">
    <source>
        <dbReference type="ARBA" id="ARBA00022651"/>
    </source>
</evidence>
<dbReference type="GO" id="GO:0009044">
    <property type="term" value="F:xylan 1,4-beta-xylosidase activity"/>
    <property type="evidence" value="ECO:0007669"/>
    <property type="project" value="UniProtKB-EC"/>
</dbReference>
<dbReference type="InterPro" id="IPR002772">
    <property type="entry name" value="Glyco_hydro_3_C"/>
</dbReference>
<dbReference type="GO" id="GO:0031222">
    <property type="term" value="P:arabinan catabolic process"/>
    <property type="evidence" value="ECO:0007669"/>
    <property type="project" value="TreeGrafter"/>
</dbReference>
<evidence type="ECO:0000259" key="13">
    <source>
        <dbReference type="SMART" id="SM01217"/>
    </source>
</evidence>